<dbReference type="EMBL" id="CP182909">
    <property type="protein sequence ID" value="XPM67016.1"/>
    <property type="molecule type" value="Genomic_DNA"/>
</dbReference>
<proteinExistence type="predicted"/>
<dbReference type="Proteomes" id="UP000095472">
    <property type="component" value="Chromosome"/>
</dbReference>
<evidence type="ECO:0000313" key="2">
    <source>
        <dbReference type="Proteomes" id="UP000095472"/>
    </source>
</evidence>
<accession>A0ACD5H393</accession>
<protein>
    <submittedName>
        <fullName evidence="1">PAS domain S-box protein</fullName>
    </submittedName>
</protein>
<reference evidence="1 2" key="1">
    <citation type="journal article" date="2016" name="Genome Announc.">
        <title>Draft Genome Sequence of the Thermotolerant Cyanobacterium Desertifilum sp. IPPAS B-1220.</title>
        <authorList>
            <person name="Mironov K.S."/>
            <person name="Sinetova M.A."/>
            <person name="Bolatkhan K."/>
            <person name="Zayadan B.K."/>
            <person name="Ustinova V.V."/>
            <person name="Kupriyanova E.V."/>
            <person name="Skrypnik A.N."/>
            <person name="Gogoleva N.E."/>
            <person name="Gogolev Y.V."/>
            <person name="Los D.A."/>
        </authorList>
    </citation>
    <scope>NUCLEOTIDE SEQUENCE [LARGE SCALE GENOMIC DNA]</scope>
    <source>
        <strain evidence="1 2">IPPAS B-1220</strain>
    </source>
</reference>
<organism evidence="1 2">
    <name type="scientific">Desertifilum tharense IPPAS B-1220</name>
    <dbReference type="NCBI Taxonomy" id="1781255"/>
    <lineage>
        <taxon>Bacteria</taxon>
        <taxon>Bacillati</taxon>
        <taxon>Cyanobacteriota</taxon>
        <taxon>Cyanophyceae</taxon>
        <taxon>Desertifilales</taxon>
        <taxon>Desertifilaceae</taxon>
        <taxon>Desertifilum</taxon>
    </lineage>
</organism>
<gene>
    <name evidence="1" type="ORF">BH720_003385</name>
</gene>
<evidence type="ECO:0000313" key="1">
    <source>
        <dbReference type="EMBL" id="XPM67016.1"/>
    </source>
</evidence>
<keyword evidence="2" id="KW-1185">Reference proteome</keyword>
<sequence>MYPGDLEAAMNLFDQLLNGSQPRAIARIRNITKSGAMVYCEWYSSALRDEEGTLISILSLVLDVTDRQLALDALKKVNEDLEERVERRTEQIRLANERLRSKLLNAKKPKKSYNLPNLR</sequence>
<name>A0ACD5H393_9CYAN</name>